<dbReference type="Proteomes" id="UP001186118">
    <property type="component" value="Unassembled WGS sequence"/>
</dbReference>
<name>A0AAE4TRB3_STRCB</name>
<sequence>MEIIERKIPVELQQELNKFILRYKEDGLSEQNTYLFYKFILKSYSLSRENRYSIRLLAQELQKHELKVSLLINIYYHSLNCIALSNGFEIYGKGFNI</sequence>
<gene>
    <name evidence="1" type="ORF">KB584_03795</name>
</gene>
<evidence type="ECO:0000313" key="1">
    <source>
        <dbReference type="EMBL" id="MDV5976591.1"/>
    </source>
</evidence>
<accession>A0AAE4TRB3</accession>
<reference evidence="1" key="1">
    <citation type="submission" date="2021-04" db="EMBL/GenBank/DDBJ databases">
        <title>Draft genomes of 20 S. canis strains.</title>
        <authorList>
            <person name="Pagnossin D."/>
            <person name="Weir W."/>
            <person name="Smith A."/>
            <person name="Ure R."/>
            <person name="Oravcova K."/>
        </authorList>
    </citation>
    <scope>NUCLEOTIDE SEQUENCE</scope>
    <source>
        <strain evidence="1">284</strain>
    </source>
</reference>
<organism evidence="1 2">
    <name type="scientific">Streptococcus canis</name>
    <dbReference type="NCBI Taxonomy" id="1329"/>
    <lineage>
        <taxon>Bacteria</taxon>
        <taxon>Bacillati</taxon>
        <taxon>Bacillota</taxon>
        <taxon>Bacilli</taxon>
        <taxon>Lactobacillales</taxon>
        <taxon>Streptococcaceae</taxon>
        <taxon>Streptococcus</taxon>
    </lineage>
</organism>
<dbReference type="AlphaFoldDB" id="A0AAE4TRB3"/>
<protein>
    <submittedName>
        <fullName evidence="1">Uncharacterized protein</fullName>
    </submittedName>
</protein>
<proteinExistence type="predicted"/>
<comment type="caution">
    <text evidence="1">The sequence shown here is derived from an EMBL/GenBank/DDBJ whole genome shotgun (WGS) entry which is preliminary data.</text>
</comment>
<evidence type="ECO:0000313" key="2">
    <source>
        <dbReference type="Proteomes" id="UP001186118"/>
    </source>
</evidence>
<dbReference type="EMBL" id="JAGQEX010000006">
    <property type="protein sequence ID" value="MDV5976591.1"/>
    <property type="molecule type" value="Genomic_DNA"/>
</dbReference>
<dbReference type="RefSeq" id="WP_317609845.1">
    <property type="nucleotide sequence ID" value="NZ_JAGQEX010000006.1"/>
</dbReference>